<dbReference type="EMBL" id="LBVV01000007">
    <property type="protein sequence ID" value="KKQ94862.1"/>
    <property type="molecule type" value="Genomic_DNA"/>
</dbReference>
<dbReference type="GO" id="GO:0003677">
    <property type="term" value="F:DNA binding"/>
    <property type="evidence" value="ECO:0007669"/>
    <property type="project" value="UniProtKB-KW"/>
</dbReference>
<evidence type="ECO:0000313" key="2">
    <source>
        <dbReference type="Proteomes" id="UP000034207"/>
    </source>
</evidence>
<dbReference type="Proteomes" id="UP000034207">
    <property type="component" value="Unassembled WGS sequence"/>
</dbReference>
<name>A0A0G0LV06_UNCC2</name>
<dbReference type="InterPro" id="IPR036894">
    <property type="entry name" value="YbaB-like_sf"/>
</dbReference>
<sequence length="90" mass="9978">MSFKEKFDMVKKAKELQKKLRSEVVTVTAGAVRLVINGEQKVQEVSIDKDLVDPENMEKLEREIKSAIEQAITKSQAIAANIAKGMGIGF</sequence>
<evidence type="ECO:0000313" key="1">
    <source>
        <dbReference type="EMBL" id="KKQ94862.1"/>
    </source>
</evidence>
<dbReference type="SUPFAM" id="SSF82607">
    <property type="entry name" value="YbaB-like"/>
    <property type="match status" value="1"/>
</dbReference>
<dbReference type="STRING" id="1618345.UT18_C0007G0118"/>
<dbReference type="Gene3D" id="3.30.1310.10">
    <property type="entry name" value="Nucleoid-associated protein YbaB-like domain"/>
    <property type="match status" value="1"/>
</dbReference>
<protein>
    <submittedName>
        <fullName evidence="1">DNA-binding protein</fullName>
    </submittedName>
</protein>
<proteinExistence type="predicted"/>
<dbReference type="AlphaFoldDB" id="A0A0G0LV06"/>
<dbReference type="Pfam" id="PF02575">
    <property type="entry name" value="YbaB_DNA_bd"/>
    <property type="match status" value="1"/>
</dbReference>
<dbReference type="PIRSF" id="PIRSF004555">
    <property type="entry name" value="UCP004555"/>
    <property type="match status" value="1"/>
</dbReference>
<keyword evidence="1" id="KW-0238">DNA-binding</keyword>
<dbReference type="InterPro" id="IPR004401">
    <property type="entry name" value="YbaB/EbfC"/>
</dbReference>
<comment type="caution">
    <text evidence="1">The sequence shown here is derived from an EMBL/GenBank/DDBJ whole genome shotgun (WGS) entry which is preliminary data.</text>
</comment>
<accession>A0A0G0LV06</accession>
<gene>
    <name evidence="1" type="ORF">UT18_C0007G0118</name>
</gene>
<reference evidence="1 2" key="1">
    <citation type="journal article" date="2015" name="Nature">
        <title>rRNA introns, odd ribosomes, and small enigmatic genomes across a large radiation of phyla.</title>
        <authorList>
            <person name="Brown C.T."/>
            <person name="Hug L.A."/>
            <person name="Thomas B.C."/>
            <person name="Sharon I."/>
            <person name="Castelle C.J."/>
            <person name="Singh A."/>
            <person name="Wilkins M.J."/>
            <person name="Williams K.H."/>
            <person name="Banfield J.F."/>
        </authorList>
    </citation>
    <scope>NUCLEOTIDE SEQUENCE [LARGE SCALE GENOMIC DNA]</scope>
</reference>
<organism evidence="1 2">
    <name type="scientific">candidate division CPR2 bacterium GW2011_GWC2_39_10</name>
    <dbReference type="NCBI Taxonomy" id="1618345"/>
    <lineage>
        <taxon>Bacteria</taxon>
        <taxon>Bacteria division CPR2</taxon>
    </lineage>
</organism>